<protein>
    <submittedName>
        <fullName evidence="1">Transposable element Tc3 transposase</fullName>
    </submittedName>
</protein>
<reference evidence="1" key="1">
    <citation type="submission" date="2020-08" db="EMBL/GenBank/DDBJ databases">
        <title>Multicomponent nature underlies the extraordinary mechanical properties of spider dragline silk.</title>
        <authorList>
            <person name="Kono N."/>
            <person name="Nakamura H."/>
            <person name="Mori M."/>
            <person name="Yoshida Y."/>
            <person name="Ohtoshi R."/>
            <person name="Malay A.D."/>
            <person name="Moran D.A.P."/>
            <person name="Tomita M."/>
            <person name="Numata K."/>
            <person name="Arakawa K."/>
        </authorList>
    </citation>
    <scope>NUCLEOTIDE SEQUENCE</scope>
</reference>
<organism evidence="1 2">
    <name type="scientific">Trichonephila clavipes</name>
    <name type="common">Golden silk orbweaver</name>
    <name type="synonym">Nephila clavipes</name>
    <dbReference type="NCBI Taxonomy" id="2585209"/>
    <lineage>
        <taxon>Eukaryota</taxon>
        <taxon>Metazoa</taxon>
        <taxon>Ecdysozoa</taxon>
        <taxon>Arthropoda</taxon>
        <taxon>Chelicerata</taxon>
        <taxon>Arachnida</taxon>
        <taxon>Araneae</taxon>
        <taxon>Araneomorphae</taxon>
        <taxon>Entelegynae</taxon>
        <taxon>Araneoidea</taxon>
        <taxon>Nephilidae</taxon>
        <taxon>Trichonephila</taxon>
    </lineage>
</organism>
<dbReference type="AlphaFoldDB" id="A0A8X7BJC5"/>
<accession>A0A8X7BJC5</accession>
<proteinExistence type="predicted"/>
<keyword evidence="2" id="KW-1185">Reference proteome</keyword>
<gene>
    <name evidence="1" type="primary">X975_22978</name>
    <name evidence="1" type="ORF">TNCV_1241231</name>
</gene>
<name>A0A8X7BJC5_TRICX</name>
<dbReference type="EMBL" id="BMAU01021409">
    <property type="protein sequence ID" value="GFY33273.1"/>
    <property type="molecule type" value="Genomic_DNA"/>
</dbReference>
<comment type="caution">
    <text evidence="1">The sequence shown here is derived from an EMBL/GenBank/DDBJ whole genome shotgun (WGS) entry which is preliminary data.</text>
</comment>
<dbReference type="Proteomes" id="UP000887159">
    <property type="component" value="Unassembled WGS sequence"/>
</dbReference>
<evidence type="ECO:0000313" key="2">
    <source>
        <dbReference type="Proteomes" id="UP000887159"/>
    </source>
</evidence>
<sequence>MTDRRGRSHAPRCTTARGDRWIVRMAVMNRATTSHTTAQQIQSVTYHLVSVRTIRCRLQQNRMLARRPLLRLPLTGNHRCLCRQRGD</sequence>
<evidence type="ECO:0000313" key="1">
    <source>
        <dbReference type="EMBL" id="GFY33273.1"/>
    </source>
</evidence>